<proteinExistence type="predicted"/>
<sequence length="75" mass="8668">MNERGGDGDLEESEGFRSLLWMRNQAVAPWFVVDKKEVGQLAENVKEEESRERRKGSNWKGMLKRSGPGRRRFTG</sequence>
<evidence type="ECO:0000313" key="3">
    <source>
        <dbReference type="EMBL" id="EFH80765.1"/>
    </source>
</evidence>
<evidence type="ECO:0000313" key="4">
    <source>
        <dbReference type="Proteomes" id="UP000004508"/>
    </source>
</evidence>
<dbReference type="EMBL" id="ADVG01000005">
    <property type="protein sequence ID" value="EFH79661.1"/>
    <property type="molecule type" value="Genomic_DNA"/>
</dbReference>
<evidence type="ECO:0000313" key="2">
    <source>
        <dbReference type="EMBL" id="EFH79661.1"/>
    </source>
</evidence>
<name>D6U1B4_KTERA</name>
<organism evidence="3 4">
    <name type="scientific">Ktedonobacter racemifer DSM 44963</name>
    <dbReference type="NCBI Taxonomy" id="485913"/>
    <lineage>
        <taxon>Bacteria</taxon>
        <taxon>Bacillati</taxon>
        <taxon>Chloroflexota</taxon>
        <taxon>Ktedonobacteria</taxon>
        <taxon>Ktedonobacterales</taxon>
        <taxon>Ktedonobacteraceae</taxon>
        <taxon>Ktedonobacter</taxon>
    </lineage>
</organism>
<protein>
    <submittedName>
        <fullName evidence="3">Uncharacterized protein</fullName>
    </submittedName>
</protein>
<feature type="compositionally biased region" description="Basic and acidic residues" evidence="1">
    <location>
        <begin position="42"/>
        <end position="52"/>
    </location>
</feature>
<dbReference type="InParanoid" id="D6U1B4"/>
<comment type="caution">
    <text evidence="3">The sequence shown here is derived from an EMBL/GenBank/DDBJ whole genome shotgun (WGS) entry which is preliminary data.</text>
</comment>
<dbReference type="Proteomes" id="UP000004508">
    <property type="component" value="Unassembled WGS sequence"/>
</dbReference>
<dbReference type="EMBL" id="ADVG01000004">
    <property type="protein sequence ID" value="EFH80765.1"/>
    <property type="molecule type" value="Genomic_DNA"/>
</dbReference>
<feature type="region of interest" description="Disordered" evidence="1">
    <location>
        <begin position="42"/>
        <end position="75"/>
    </location>
</feature>
<keyword evidence="4" id="KW-1185">Reference proteome</keyword>
<reference evidence="3 4" key="1">
    <citation type="journal article" date="2011" name="Stand. Genomic Sci.">
        <title>Non-contiguous finished genome sequence and contextual data of the filamentous soil bacterium Ktedonobacter racemifer type strain (SOSP1-21).</title>
        <authorList>
            <person name="Chang Y.J."/>
            <person name="Land M."/>
            <person name="Hauser L."/>
            <person name="Chertkov O."/>
            <person name="Del Rio T.G."/>
            <person name="Nolan M."/>
            <person name="Copeland A."/>
            <person name="Tice H."/>
            <person name="Cheng J.F."/>
            <person name="Lucas S."/>
            <person name="Han C."/>
            <person name="Goodwin L."/>
            <person name="Pitluck S."/>
            <person name="Ivanova N."/>
            <person name="Ovchinikova G."/>
            <person name="Pati A."/>
            <person name="Chen A."/>
            <person name="Palaniappan K."/>
            <person name="Mavromatis K."/>
            <person name="Liolios K."/>
            <person name="Brettin T."/>
            <person name="Fiebig A."/>
            <person name="Rohde M."/>
            <person name="Abt B."/>
            <person name="Goker M."/>
            <person name="Detter J.C."/>
            <person name="Woyke T."/>
            <person name="Bristow J."/>
            <person name="Eisen J.A."/>
            <person name="Markowitz V."/>
            <person name="Hugenholtz P."/>
            <person name="Kyrpides N.C."/>
            <person name="Klenk H.P."/>
            <person name="Lapidus A."/>
        </authorList>
    </citation>
    <scope>NUCLEOTIDE SEQUENCE [LARGE SCALE GENOMIC DNA]</scope>
    <source>
        <strain evidence="4">DSM 44963</strain>
        <strain evidence="3">SOSP1-21</strain>
    </source>
</reference>
<gene>
    <name evidence="2" type="ORF">Krac_0139</name>
    <name evidence="3" type="ORF">Krac_1385</name>
</gene>
<accession>D6U1B4</accession>
<dbReference type="AlphaFoldDB" id="D6U1B4"/>
<evidence type="ECO:0000256" key="1">
    <source>
        <dbReference type="SAM" id="MobiDB-lite"/>
    </source>
</evidence>